<dbReference type="InterPro" id="IPR057481">
    <property type="entry name" value="Decapeptide"/>
</dbReference>
<dbReference type="RefSeq" id="WP_126954028.1">
    <property type="nucleotide sequence ID" value="NZ_RZGR01000015.1"/>
</dbReference>
<keyword evidence="3 6" id="KW-0812">Transmembrane</keyword>
<keyword evidence="4 6" id="KW-1133">Transmembrane helix</keyword>
<dbReference type="CDD" id="cd16431">
    <property type="entry name" value="IcmE"/>
    <property type="match status" value="1"/>
</dbReference>
<comment type="caution">
    <text evidence="7">The sequence shown here is derived from an EMBL/GenBank/DDBJ whole genome shotgun (WGS) entry which is preliminary data.</text>
</comment>
<accession>A0A433JJ69</accession>
<dbReference type="NCBIfam" id="NF033900">
    <property type="entry name" value="T4SS_IcmE_DotG"/>
    <property type="match status" value="2"/>
</dbReference>
<name>A0A433JJ69_9GAMM</name>
<protein>
    <submittedName>
        <fullName evidence="7">Type IV secretion protein IcmE</fullName>
    </submittedName>
</protein>
<sequence>MAGRKENLKALFTNTRSRVIIIFTAIVLIIAVVIGVIRFTSFTTSERAGARVTGAPTGIRSIPGSPDPTAQYAHLVETRNIQQAEEAQRRGSSAIPTIIRTQAFGEGVQPVGPQQGEGGVGFSTLALADSAGEQQRLWLQALRENNCSRSSVQQVISEGAKLSDVRGACSCVQLKDNGYPLTDLGPVCSCKDLKAAGFNARQMKEAGFTAGRLRECGFDACSLRSAGFTAQEMKDGGFTDGELKGAGFSDSEIARASGLPDGISVSDVQKAGCDVAALTRLRSAGVSAGAIRRINGCSATQLKAAGFTAQELKNSGFSAADLRNAGFSPADLRQAGFSARELLNAGFTSSDLKGAGYTPEEINVAENELPPGMTVQSIKEAGCDIGALRRERLAGVSAKLIRQQAGCSARALKAAGFSDEELARAGFTPEQIRAATPLVDTATIRAAGCDPIRLRILAAQGVAAKRIRDLNGCTAAALRAAGYDAKALTDAGFTPQQLLAAGFTPAEVQTAQAAVGDNAIRNAGCDPARLRELVAQGVSAERIRNLNGCTAAALRAAGYDAKALAEAGFTPQQLLAAGFSPAEVQATQPIDDNTIRAAGCDPNKLRVLSAQGVSATRIRDLNGCNANALRAAGYSAQELLAAGYTPQELLTAGFTPAEVQAALPPDLNAIRAAGCDPAKLRTLLSQAVSARLIRETNGCTAETLKAAGYDAKALSDAGFTPQELLAAGFTPQELNRAGLNPTAILAAGRTAGCSVESLTAARAMGVSAATIKQTLGCTAEAMKRAGYTAAELRNAGYTAAELKNAGFTAEQLKAAGFSARDLRAAGFTPQQLRNAGFSAAELKDAGFTAAELKNAGFSAADLKAAGFNATDLKNTGFSAEELRRAGFSAKDLKDAGFTAAQLRNAGFSAKEMKDAGFTATELSNAGFSAPELQAAGFSAQESSVAGLPGVELPPGSSSSVTAIPSIARPRGEAATGELSETRQLQEILKRQQTQMADQRSQQKLQQRASAMQGAASALLQGWHAVSVQTFVGGAEKEEKAALPGGRRDALGLPIHGGGGSGMAVTTEEGLGAGFGGAAKPAIIKTGDVVFAVLDTSINSDEPGPILATIVSGRLKGAKLIGSFNLPSNADKMVISFNTMSVPGSPKSVSINAFAIDPNTARTALASSANHHYLMRYGSLFAATFLEGFGNAFQSAGTTITIGGTGTVQQTTIQSGIGRSILENAVIGLATLGKNWGQVAQQQFNRPTTVEVCAGTGVGILFTQDVKSI</sequence>
<comment type="similarity">
    <text evidence="2">Belongs to the TrbI/VirB10 family.</text>
</comment>
<evidence type="ECO:0000256" key="2">
    <source>
        <dbReference type="ARBA" id="ARBA00010265"/>
    </source>
</evidence>
<evidence type="ECO:0000313" key="7">
    <source>
        <dbReference type="EMBL" id="RUQ88049.1"/>
    </source>
</evidence>
<evidence type="ECO:0000256" key="6">
    <source>
        <dbReference type="SAM" id="Phobius"/>
    </source>
</evidence>
<dbReference type="Gene3D" id="2.40.128.260">
    <property type="entry name" value="Type IV secretion system, VirB10/TraB/TrbI"/>
    <property type="match status" value="1"/>
</dbReference>
<feature type="transmembrane region" description="Helical" evidence="6">
    <location>
        <begin position="20"/>
        <end position="39"/>
    </location>
</feature>
<dbReference type="EMBL" id="RZGR01000015">
    <property type="protein sequence ID" value="RUQ88049.1"/>
    <property type="molecule type" value="Genomic_DNA"/>
</dbReference>
<dbReference type="InterPro" id="IPR049855">
    <property type="entry name" value="DotG/IcmE-like_C"/>
</dbReference>
<organism evidence="7 8">
    <name type="scientific">Legionella septentrionalis</name>
    <dbReference type="NCBI Taxonomy" id="2498109"/>
    <lineage>
        <taxon>Bacteria</taxon>
        <taxon>Pseudomonadati</taxon>
        <taxon>Pseudomonadota</taxon>
        <taxon>Gammaproteobacteria</taxon>
        <taxon>Legionellales</taxon>
        <taxon>Legionellaceae</taxon>
        <taxon>Legionella</taxon>
    </lineage>
</organism>
<dbReference type="InterPro" id="IPR042217">
    <property type="entry name" value="T4SS_VirB10/TrbI"/>
</dbReference>
<evidence type="ECO:0000256" key="1">
    <source>
        <dbReference type="ARBA" id="ARBA00004167"/>
    </source>
</evidence>
<dbReference type="Pfam" id="PF03743">
    <property type="entry name" value="TrbI"/>
    <property type="match status" value="1"/>
</dbReference>
<dbReference type="Proteomes" id="UP000288012">
    <property type="component" value="Unassembled WGS sequence"/>
</dbReference>
<dbReference type="Gene3D" id="2.160.20.80">
    <property type="entry name" value="E3 ubiquitin-protein ligase SopA"/>
    <property type="match status" value="2"/>
</dbReference>
<comment type="subcellular location">
    <subcellularLocation>
        <location evidence="1">Membrane</location>
        <topology evidence="1">Single-pass membrane protein</topology>
    </subcellularLocation>
</comment>
<dbReference type="Pfam" id="PF25296">
    <property type="entry name" value="Decapeptide"/>
    <property type="match status" value="6"/>
</dbReference>
<dbReference type="GO" id="GO:0016020">
    <property type="term" value="C:membrane"/>
    <property type="evidence" value="ECO:0007669"/>
    <property type="project" value="UniProtKB-SubCell"/>
</dbReference>
<dbReference type="PANTHER" id="PTHR47121">
    <property type="entry name" value="THYLAKOID LUMENAL PROTEIN TL20.3, CHLOROPLASTIC"/>
    <property type="match status" value="1"/>
</dbReference>
<dbReference type="PANTHER" id="PTHR47121:SF2">
    <property type="entry name" value="THYLAKOID LUMENAL PROTEIN TL20.3, CHLOROPLASTIC"/>
    <property type="match status" value="1"/>
</dbReference>
<evidence type="ECO:0000256" key="3">
    <source>
        <dbReference type="ARBA" id="ARBA00022692"/>
    </source>
</evidence>
<keyword evidence="5 6" id="KW-0472">Membrane</keyword>
<keyword evidence="8" id="KW-1185">Reference proteome</keyword>
<reference evidence="7 8" key="1">
    <citation type="submission" date="2018-12" db="EMBL/GenBank/DDBJ databases">
        <title>Legionella sp,whole genome shotgun sequence.</title>
        <authorList>
            <person name="Wu H."/>
        </authorList>
    </citation>
    <scope>NUCLEOTIDE SEQUENCE [LARGE SCALE GENOMIC DNA]</scope>
    <source>
        <strain evidence="8">km714</strain>
    </source>
</reference>
<dbReference type="InterPro" id="IPR005498">
    <property type="entry name" value="T4SS_VirB10/TraB/TrbI"/>
</dbReference>
<evidence type="ECO:0000313" key="8">
    <source>
        <dbReference type="Proteomes" id="UP000288012"/>
    </source>
</evidence>
<proteinExistence type="inferred from homology"/>
<evidence type="ECO:0000256" key="4">
    <source>
        <dbReference type="ARBA" id="ARBA00022989"/>
    </source>
</evidence>
<dbReference type="InterPro" id="IPR053285">
    <property type="entry name" value="Thylakoid_lumenal_pentapeptide"/>
</dbReference>
<dbReference type="SUPFAM" id="SSF141571">
    <property type="entry name" value="Pentapeptide repeat-like"/>
    <property type="match status" value="2"/>
</dbReference>
<evidence type="ECO:0000256" key="5">
    <source>
        <dbReference type="ARBA" id="ARBA00023136"/>
    </source>
</evidence>
<gene>
    <name evidence="7" type="ORF">EKM59_06265</name>
</gene>
<dbReference type="AlphaFoldDB" id="A0A433JJ69"/>